<comment type="caution">
    <text evidence="2">The sequence shown here is derived from an EMBL/GenBank/DDBJ whole genome shotgun (WGS) entry which is preliminary data.</text>
</comment>
<dbReference type="SUPFAM" id="SSF50630">
    <property type="entry name" value="Acid proteases"/>
    <property type="match status" value="1"/>
</dbReference>
<feature type="region of interest" description="Disordered" evidence="1">
    <location>
        <begin position="1"/>
        <end position="27"/>
    </location>
</feature>
<evidence type="ECO:0000256" key="1">
    <source>
        <dbReference type="SAM" id="MobiDB-lite"/>
    </source>
</evidence>
<keyword evidence="3" id="KW-1185">Reference proteome</keyword>
<dbReference type="GO" id="GO:0006508">
    <property type="term" value="P:proteolysis"/>
    <property type="evidence" value="ECO:0007669"/>
    <property type="project" value="InterPro"/>
</dbReference>
<dbReference type="InterPro" id="IPR021109">
    <property type="entry name" value="Peptidase_aspartic_dom_sf"/>
</dbReference>
<reference evidence="2" key="1">
    <citation type="submission" date="2020-11" db="EMBL/GenBank/DDBJ databases">
        <authorList>
            <person name="Whitehead M."/>
        </authorList>
    </citation>
    <scope>NUCLEOTIDE SEQUENCE</scope>
    <source>
        <strain evidence="2">EGII</strain>
    </source>
</reference>
<dbReference type="InterPro" id="IPR001969">
    <property type="entry name" value="Aspartic_peptidase_AS"/>
</dbReference>
<evidence type="ECO:0000313" key="2">
    <source>
        <dbReference type="EMBL" id="CAD7002146.1"/>
    </source>
</evidence>
<dbReference type="EMBL" id="CAJHJT010000023">
    <property type="protein sequence ID" value="CAD7002146.1"/>
    <property type="molecule type" value="Genomic_DNA"/>
</dbReference>
<dbReference type="GO" id="GO:0004190">
    <property type="term" value="F:aspartic-type endopeptidase activity"/>
    <property type="evidence" value="ECO:0007669"/>
    <property type="project" value="InterPro"/>
</dbReference>
<proteinExistence type="predicted"/>
<protein>
    <submittedName>
        <fullName evidence="2">(Mediterranean fruit fly) hypothetical protein</fullName>
    </submittedName>
</protein>
<gene>
    <name evidence="2" type="ORF">CCAP1982_LOCUS10634</name>
</gene>
<sequence>MRAEKRPNARMLPHKPGKWPAAPSTARDGVTRIATSYPKQSCLRQTEGRIVATVAVGGKPVLATIDTGATRSLISKKIAECLKVGPTRRVFKKVVMGDGRPRAVTEALEAVVQIGDREHSCEPHIRPLKERKIH</sequence>
<name>A0A811UWW3_CERCA</name>
<organism evidence="2 3">
    <name type="scientific">Ceratitis capitata</name>
    <name type="common">Mediterranean fruit fly</name>
    <name type="synonym">Tephritis capitata</name>
    <dbReference type="NCBI Taxonomy" id="7213"/>
    <lineage>
        <taxon>Eukaryota</taxon>
        <taxon>Metazoa</taxon>
        <taxon>Ecdysozoa</taxon>
        <taxon>Arthropoda</taxon>
        <taxon>Hexapoda</taxon>
        <taxon>Insecta</taxon>
        <taxon>Pterygota</taxon>
        <taxon>Neoptera</taxon>
        <taxon>Endopterygota</taxon>
        <taxon>Diptera</taxon>
        <taxon>Brachycera</taxon>
        <taxon>Muscomorpha</taxon>
        <taxon>Tephritoidea</taxon>
        <taxon>Tephritidae</taxon>
        <taxon>Ceratitis</taxon>
        <taxon>Ceratitis</taxon>
    </lineage>
</organism>
<dbReference type="AlphaFoldDB" id="A0A811UWW3"/>
<accession>A0A811UWW3</accession>
<dbReference type="CDD" id="cd00303">
    <property type="entry name" value="retropepsin_like"/>
    <property type="match status" value="1"/>
</dbReference>
<dbReference type="PROSITE" id="PS00141">
    <property type="entry name" value="ASP_PROTEASE"/>
    <property type="match status" value="1"/>
</dbReference>
<dbReference type="Gene3D" id="2.40.70.10">
    <property type="entry name" value="Acid Proteases"/>
    <property type="match status" value="1"/>
</dbReference>
<dbReference type="Pfam" id="PF13975">
    <property type="entry name" value="gag-asp_proteas"/>
    <property type="match status" value="1"/>
</dbReference>
<evidence type="ECO:0000313" key="3">
    <source>
        <dbReference type="Proteomes" id="UP000606786"/>
    </source>
</evidence>
<dbReference type="Proteomes" id="UP000606786">
    <property type="component" value="Unassembled WGS sequence"/>
</dbReference>